<name>A0A382KUM8_9ZZZZ</name>
<evidence type="ECO:0000313" key="1">
    <source>
        <dbReference type="EMBL" id="SVC28494.1"/>
    </source>
</evidence>
<sequence length="26" mass="2932">GPVKFFVPLDQALGQSQFFRLEIPTP</sequence>
<gene>
    <name evidence="1" type="ORF">METZ01_LOCUS281348</name>
</gene>
<organism evidence="1">
    <name type="scientific">marine metagenome</name>
    <dbReference type="NCBI Taxonomy" id="408172"/>
    <lineage>
        <taxon>unclassified sequences</taxon>
        <taxon>metagenomes</taxon>
        <taxon>ecological metagenomes</taxon>
    </lineage>
</organism>
<proteinExistence type="predicted"/>
<feature type="non-terminal residue" evidence="1">
    <location>
        <position position="1"/>
    </location>
</feature>
<accession>A0A382KUM8</accession>
<protein>
    <submittedName>
        <fullName evidence="1">Uncharacterized protein</fullName>
    </submittedName>
</protein>
<reference evidence="1" key="1">
    <citation type="submission" date="2018-05" db="EMBL/GenBank/DDBJ databases">
        <authorList>
            <person name="Lanie J.A."/>
            <person name="Ng W.-L."/>
            <person name="Kazmierczak K.M."/>
            <person name="Andrzejewski T.M."/>
            <person name="Davidsen T.M."/>
            <person name="Wayne K.J."/>
            <person name="Tettelin H."/>
            <person name="Glass J.I."/>
            <person name="Rusch D."/>
            <person name="Podicherti R."/>
            <person name="Tsui H.-C.T."/>
            <person name="Winkler M.E."/>
        </authorList>
    </citation>
    <scope>NUCLEOTIDE SEQUENCE</scope>
</reference>
<dbReference type="EMBL" id="UINC01083110">
    <property type="protein sequence ID" value="SVC28494.1"/>
    <property type="molecule type" value="Genomic_DNA"/>
</dbReference>
<dbReference type="AlphaFoldDB" id="A0A382KUM8"/>